<evidence type="ECO:0000313" key="2">
    <source>
        <dbReference type="Proteomes" id="UP000250321"/>
    </source>
</evidence>
<reference evidence="1 2" key="1">
    <citation type="submission" date="2018-02" db="EMBL/GenBank/DDBJ databases">
        <title>Draft genome of wild Prunus yedoensis var. nudiflora.</title>
        <authorList>
            <person name="Baek S."/>
            <person name="Kim J.-H."/>
            <person name="Choi K."/>
            <person name="Kim G.-B."/>
            <person name="Cho A."/>
            <person name="Jang H."/>
            <person name="Shin C.-H."/>
            <person name="Yu H.-J."/>
            <person name="Mun J.-H."/>
        </authorList>
    </citation>
    <scope>NUCLEOTIDE SEQUENCE [LARGE SCALE GENOMIC DNA]</scope>
    <source>
        <strain evidence="2">cv. Jeju island</strain>
        <tissue evidence="1">Leaf</tissue>
    </source>
</reference>
<evidence type="ECO:0000313" key="1">
    <source>
        <dbReference type="EMBL" id="PQQ18755.1"/>
    </source>
</evidence>
<dbReference type="AlphaFoldDB" id="A0A314ZFW8"/>
<gene>
    <name evidence="1" type="ORF">Pyn_16076</name>
</gene>
<proteinExistence type="predicted"/>
<comment type="caution">
    <text evidence="1">The sequence shown here is derived from an EMBL/GenBank/DDBJ whole genome shotgun (WGS) entry which is preliminary data.</text>
</comment>
<dbReference type="EMBL" id="PJQY01000098">
    <property type="protein sequence ID" value="PQQ18755.1"/>
    <property type="molecule type" value="Genomic_DNA"/>
</dbReference>
<dbReference type="Proteomes" id="UP000250321">
    <property type="component" value="Unassembled WGS sequence"/>
</dbReference>
<name>A0A314ZFW8_PRUYE</name>
<protein>
    <submittedName>
        <fullName evidence="1">Uncharacterized protein</fullName>
    </submittedName>
</protein>
<accession>A0A314ZFW8</accession>
<dbReference type="OrthoDB" id="1167377at2759"/>
<sequence>MMSAAVGIGRVKLPYRGTVNRQAQAGPPNKHPKIIARVPNVATAITDNNRDLVLSAAAHV</sequence>
<keyword evidence="2" id="KW-1185">Reference proteome</keyword>
<organism evidence="1 2">
    <name type="scientific">Prunus yedoensis var. nudiflora</name>
    <dbReference type="NCBI Taxonomy" id="2094558"/>
    <lineage>
        <taxon>Eukaryota</taxon>
        <taxon>Viridiplantae</taxon>
        <taxon>Streptophyta</taxon>
        <taxon>Embryophyta</taxon>
        <taxon>Tracheophyta</taxon>
        <taxon>Spermatophyta</taxon>
        <taxon>Magnoliopsida</taxon>
        <taxon>eudicotyledons</taxon>
        <taxon>Gunneridae</taxon>
        <taxon>Pentapetalae</taxon>
        <taxon>rosids</taxon>
        <taxon>fabids</taxon>
        <taxon>Rosales</taxon>
        <taxon>Rosaceae</taxon>
        <taxon>Amygdaloideae</taxon>
        <taxon>Amygdaleae</taxon>
        <taxon>Prunus</taxon>
    </lineage>
</organism>